<evidence type="ECO:0000256" key="4">
    <source>
        <dbReference type="ARBA" id="ARBA00022430"/>
    </source>
</evidence>
<comment type="similarity">
    <text evidence="12">Belongs to the aconitase/IPM isomerase family. LeuC type 1 subfamily.</text>
</comment>
<comment type="subunit">
    <text evidence="12">Heterodimer of LeuC and LeuD.</text>
</comment>
<evidence type="ECO:0000256" key="10">
    <source>
        <dbReference type="ARBA" id="ARBA00023239"/>
    </source>
</evidence>
<evidence type="ECO:0000256" key="8">
    <source>
        <dbReference type="ARBA" id="ARBA00023004"/>
    </source>
</evidence>
<dbReference type="InterPro" id="IPR036008">
    <property type="entry name" value="Aconitase_4Fe-4S_dom"/>
</dbReference>
<feature type="binding site" evidence="12">
    <location>
        <position position="410"/>
    </location>
    <ligand>
        <name>[4Fe-4S] cluster</name>
        <dbReference type="ChEBI" id="CHEBI:49883"/>
    </ligand>
</feature>
<dbReference type="PROSITE" id="PS01244">
    <property type="entry name" value="ACONITASE_2"/>
    <property type="match status" value="1"/>
</dbReference>
<keyword evidence="10 12" id="KW-0456">Lyase</keyword>
<evidence type="ECO:0000256" key="9">
    <source>
        <dbReference type="ARBA" id="ARBA00023014"/>
    </source>
</evidence>
<dbReference type="AlphaFoldDB" id="A0AAT9FPV3"/>
<dbReference type="Pfam" id="PF00330">
    <property type="entry name" value="Aconitase"/>
    <property type="match status" value="1"/>
</dbReference>
<gene>
    <name evidence="12 14" type="primary">leuC</name>
    <name evidence="14" type="ORF">NT6N_30580</name>
</gene>
<dbReference type="NCBIfam" id="TIGR00170">
    <property type="entry name" value="leuC"/>
    <property type="match status" value="1"/>
</dbReference>
<feature type="domain" description="Aconitase/3-isopropylmalate dehydratase large subunit alpha/beta/alpha" evidence="13">
    <location>
        <begin position="7"/>
        <end position="458"/>
    </location>
</feature>
<evidence type="ECO:0000256" key="1">
    <source>
        <dbReference type="ARBA" id="ARBA00000491"/>
    </source>
</evidence>
<reference evidence="14" key="1">
    <citation type="submission" date="2024-07" db="EMBL/GenBank/DDBJ databases">
        <title>Complete genome sequence of Verrucomicrobiaceae bacterium NT6N.</title>
        <authorList>
            <person name="Huang C."/>
            <person name="Takami H."/>
            <person name="Hamasaki K."/>
        </authorList>
    </citation>
    <scope>NUCLEOTIDE SEQUENCE</scope>
    <source>
        <strain evidence="14">NT6N</strain>
    </source>
</reference>
<dbReference type="HAMAP" id="MF_01026">
    <property type="entry name" value="LeuC_type1"/>
    <property type="match status" value="1"/>
</dbReference>
<organism evidence="14">
    <name type="scientific">Oceaniferula spumae</name>
    <dbReference type="NCBI Taxonomy" id="2979115"/>
    <lineage>
        <taxon>Bacteria</taxon>
        <taxon>Pseudomonadati</taxon>
        <taxon>Verrucomicrobiota</taxon>
        <taxon>Verrucomicrobiia</taxon>
        <taxon>Verrucomicrobiales</taxon>
        <taxon>Verrucomicrobiaceae</taxon>
        <taxon>Oceaniferula</taxon>
    </lineage>
</organism>
<comment type="function">
    <text evidence="2 12">Catalyzes the isomerization between 2-isopropylmalate and 3-isopropylmalate, via the formation of 2-isopropylmaleate.</text>
</comment>
<dbReference type="PANTHER" id="PTHR43822:SF9">
    <property type="entry name" value="3-ISOPROPYLMALATE DEHYDRATASE"/>
    <property type="match status" value="1"/>
</dbReference>
<evidence type="ECO:0000256" key="5">
    <source>
        <dbReference type="ARBA" id="ARBA00022485"/>
    </source>
</evidence>
<dbReference type="InterPro" id="IPR015931">
    <property type="entry name" value="Acnase/IPM_dHydase_lsu_aba_1/3"/>
</dbReference>
<evidence type="ECO:0000256" key="6">
    <source>
        <dbReference type="ARBA" id="ARBA00022605"/>
    </source>
</evidence>
<dbReference type="NCBIfam" id="NF009116">
    <property type="entry name" value="PRK12466.1"/>
    <property type="match status" value="1"/>
</dbReference>
<protein>
    <recommendedName>
        <fullName evidence="12">3-isopropylmalate dehydratase large subunit</fullName>
        <ecNumber evidence="12">4.2.1.33</ecNumber>
    </recommendedName>
    <alternativeName>
        <fullName evidence="12">Alpha-IPM isomerase</fullName>
        <shortName evidence="12">IPMI</shortName>
    </alternativeName>
    <alternativeName>
        <fullName evidence="12">Isopropylmalate isomerase</fullName>
    </alternativeName>
</protein>
<comment type="cofactor">
    <cofactor evidence="12">
        <name>[4Fe-4S] cluster</name>
        <dbReference type="ChEBI" id="CHEBI:49883"/>
    </cofactor>
    <text evidence="12">Binds 1 [4Fe-4S] cluster per subunit.</text>
</comment>
<dbReference type="InterPro" id="IPR018136">
    <property type="entry name" value="Aconitase_4Fe-4S_BS"/>
</dbReference>
<dbReference type="NCBIfam" id="NF004016">
    <property type="entry name" value="PRK05478.1"/>
    <property type="match status" value="1"/>
</dbReference>
<keyword evidence="11 12" id="KW-0100">Branched-chain amino acid biosynthesis</keyword>
<evidence type="ECO:0000256" key="12">
    <source>
        <dbReference type="HAMAP-Rule" id="MF_01026"/>
    </source>
</evidence>
<keyword evidence="4 12" id="KW-0432">Leucine biosynthesis</keyword>
<keyword evidence="5 12" id="KW-0004">4Fe-4S</keyword>
<dbReference type="KEGG" id="osu:NT6N_30580"/>
<accession>A0AAT9FPV3</accession>
<dbReference type="InterPro" id="IPR050067">
    <property type="entry name" value="IPM_dehydratase_rel_enz"/>
</dbReference>
<dbReference type="PRINTS" id="PR00415">
    <property type="entry name" value="ACONITASE"/>
</dbReference>
<name>A0AAT9FPV3_9BACT</name>
<keyword evidence="9 12" id="KW-0411">Iron-sulfur</keyword>
<dbReference type="GO" id="GO:0046872">
    <property type="term" value="F:metal ion binding"/>
    <property type="evidence" value="ECO:0007669"/>
    <property type="project" value="UniProtKB-KW"/>
</dbReference>
<dbReference type="EMBL" id="AP026866">
    <property type="protein sequence ID" value="BDS08018.1"/>
    <property type="molecule type" value="Genomic_DNA"/>
</dbReference>
<dbReference type="PANTHER" id="PTHR43822">
    <property type="entry name" value="HOMOACONITASE, MITOCHONDRIAL-RELATED"/>
    <property type="match status" value="1"/>
</dbReference>
<dbReference type="GO" id="GO:0009098">
    <property type="term" value="P:L-leucine biosynthetic process"/>
    <property type="evidence" value="ECO:0007669"/>
    <property type="project" value="UniProtKB-UniRule"/>
</dbReference>
<comment type="pathway">
    <text evidence="3 12">Amino-acid biosynthesis; L-leucine biosynthesis; L-leucine from 3-methyl-2-oxobutanoate: step 2/4.</text>
</comment>
<comment type="catalytic activity">
    <reaction evidence="1 12">
        <text>(2R,3S)-3-isopropylmalate = (2S)-2-isopropylmalate</text>
        <dbReference type="Rhea" id="RHEA:32287"/>
        <dbReference type="ChEBI" id="CHEBI:1178"/>
        <dbReference type="ChEBI" id="CHEBI:35121"/>
        <dbReference type="EC" id="4.2.1.33"/>
    </reaction>
</comment>
<dbReference type="Gene3D" id="3.30.499.10">
    <property type="entry name" value="Aconitase, domain 3"/>
    <property type="match status" value="2"/>
</dbReference>
<dbReference type="GO" id="GO:0051539">
    <property type="term" value="F:4 iron, 4 sulfur cluster binding"/>
    <property type="evidence" value="ECO:0007669"/>
    <property type="project" value="UniProtKB-KW"/>
</dbReference>
<evidence type="ECO:0000256" key="2">
    <source>
        <dbReference type="ARBA" id="ARBA00002695"/>
    </source>
</evidence>
<feature type="binding site" evidence="12">
    <location>
        <position position="347"/>
    </location>
    <ligand>
        <name>[4Fe-4S] cluster</name>
        <dbReference type="ChEBI" id="CHEBI:49883"/>
    </ligand>
</feature>
<evidence type="ECO:0000313" key="14">
    <source>
        <dbReference type="EMBL" id="BDS08018.1"/>
    </source>
</evidence>
<proteinExistence type="inferred from homology"/>
<evidence type="ECO:0000259" key="13">
    <source>
        <dbReference type="Pfam" id="PF00330"/>
    </source>
</evidence>
<evidence type="ECO:0000256" key="11">
    <source>
        <dbReference type="ARBA" id="ARBA00023304"/>
    </source>
</evidence>
<dbReference type="InterPro" id="IPR033941">
    <property type="entry name" value="IPMI_cat"/>
</dbReference>
<keyword evidence="6 12" id="KW-0028">Amino-acid biosynthesis</keyword>
<dbReference type="SUPFAM" id="SSF53732">
    <property type="entry name" value="Aconitase iron-sulfur domain"/>
    <property type="match status" value="1"/>
</dbReference>
<dbReference type="InterPro" id="IPR004430">
    <property type="entry name" value="3-IsopropMal_deHydase_lsu"/>
</dbReference>
<evidence type="ECO:0000256" key="7">
    <source>
        <dbReference type="ARBA" id="ARBA00022723"/>
    </source>
</evidence>
<keyword evidence="8 12" id="KW-0408">Iron</keyword>
<feature type="binding site" evidence="12">
    <location>
        <position position="407"/>
    </location>
    <ligand>
        <name>[4Fe-4S] cluster</name>
        <dbReference type="ChEBI" id="CHEBI:49883"/>
    </ligand>
</feature>
<keyword evidence="7 12" id="KW-0479">Metal-binding</keyword>
<dbReference type="EC" id="4.2.1.33" evidence="12"/>
<evidence type="ECO:0000256" key="3">
    <source>
        <dbReference type="ARBA" id="ARBA00004729"/>
    </source>
</evidence>
<dbReference type="CDD" id="cd01583">
    <property type="entry name" value="IPMI"/>
    <property type="match status" value="1"/>
</dbReference>
<dbReference type="InterPro" id="IPR001030">
    <property type="entry name" value="Acoase/IPM_deHydtase_lsu_aba"/>
</dbReference>
<sequence length="470" mass="51064">MGKNLYQKVWDEHAVGTLADGRTQLFIGTHLIHEVTSPQAFGMLRDLGLEVKYPNRTFATVDHIVPTDNQQRPFADPLADAMISELRKNVEEFGITYFDLASGMQGIVHIVGPEQGITQPGTTIVCGDSHTATHGAFGAIAFGIGTTQVRDVLATQTIAMEKLNVRRINVEGKLRPGVYSKDVALHIIRLLGANGGIGYAYEYGGSVFDNFTMEERMTVCNMSIEGGARCGYVNPDETTFDYLANRPYSPKDDDWDETVERWQAYASDADAQYEDVVNIKAEDIEPTVTWGISPDHGIAISENIPDPEKAETEAARTNIIEALEYMKLPAGTPIKGTHVDVAFIGSCTNGRISDFREVAQYLKGRKVAEGVTALAVPGSQITAAICHKEGIDQIFIDAGFEWRGAGCSMCLAMNPDKLKGDQLCASSSNRNFKGRQGSPTGRTVLMSPLMVAAAAIEGSIADAREVFEVN</sequence>
<dbReference type="GO" id="GO:0003861">
    <property type="term" value="F:3-isopropylmalate dehydratase activity"/>
    <property type="evidence" value="ECO:0007669"/>
    <property type="project" value="UniProtKB-UniRule"/>
</dbReference>